<comment type="function">
    <text evidence="2 7">Catalyzes the formation of N(7)-methylguanine at position 46 (m7G46) in tRNA.</text>
</comment>
<name>A0A845Q9G1_9HYPH</name>
<feature type="binding site" evidence="7">
    <location>
        <begin position="218"/>
        <end position="221"/>
    </location>
    <ligand>
        <name>substrate</name>
    </ligand>
</feature>
<dbReference type="Pfam" id="PF02390">
    <property type="entry name" value="Methyltransf_4"/>
    <property type="match status" value="1"/>
</dbReference>
<comment type="caution">
    <text evidence="8">The sequence shown here is derived from an EMBL/GenBank/DDBJ whole genome shotgun (WGS) entry which is preliminary data.</text>
</comment>
<organism evidence="8 9">
    <name type="scientific">Pyruvatibacter mobilis</name>
    <dbReference type="NCBI Taxonomy" id="1712261"/>
    <lineage>
        <taxon>Bacteria</taxon>
        <taxon>Pseudomonadati</taxon>
        <taxon>Pseudomonadota</taxon>
        <taxon>Alphaproteobacteria</taxon>
        <taxon>Hyphomicrobiales</taxon>
        <taxon>Parvibaculaceae</taxon>
        <taxon>Pyruvatibacter</taxon>
    </lineage>
</organism>
<dbReference type="UniPathway" id="UPA00989"/>
<keyword evidence="5 7" id="KW-0949">S-adenosyl-L-methionine</keyword>
<dbReference type="InterPro" id="IPR029063">
    <property type="entry name" value="SAM-dependent_MTases_sf"/>
</dbReference>
<feature type="binding site" evidence="7">
    <location>
        <position position="180"/>
    </location>
    <ligand>
        <name>substrate</name>
    </ligand>
</feature>
<keyword evidence="4 7" id="KW-0808">Transferase</keyword>
<dbReference type="PANTHER" id="PTHR23417:SF14">
    <property type="entry name" value="PENTACOTRIPEPTIDE-REPEAT REGION OF PRORP DOMAIN-CONTAINING PROTEIN"/>
    <property type="match status" value="1"/>
</dbReference>
<evidence type="ECO:0000256" key="4">
    <source>
        <dbReference type="ARBA" id="ARBA00022679"/>
    </source>
</evidence>
<evidence type="ECO:0000256" key="7">
    <source>
        <dbReference type="HAMAP-Rule" id="MF_01057"/>
    </source>
</evidence>
<evidence type="ECO:0000256" key="1">
    <source>
        <dbReference type="ARBA" id="ARBA00000142"/>
    </source>
</evidence>
<feature type="region of interest" description="Interaction with RNA" evidence="7">
    <location>
        <begin position="150"/>
        <end position="155"/>
    </location>
</feature>
<dbReference type="GO" id="GO:0008176">
    <property type="term" value="F:tRNA (guanine(46)-N7)-methyltransferase activity"/>
    <property type="evidence" value="ECO:0007669"/>
    <property type="project" value="UniProtKB-UniRule"/>
</dbReference>
<evidence type="ECO:0000256" key="2">
    <source>
        <dbReference type="ARBA" id="ARBA00003015"/>
    </source>
</evidence>
<dbReference type="HAMAP" id="MF_01057">
    <property type="entry name" value="tRNA_methyltr_TrmB"/>
    <property type="match status" value="1"/>
</dbReference>
<dbReference type="OrthoDB" id="9802090at2"/>
<comment type="similarity">
    <text evidence="7">Belongs to the class I-like SAM-binding methyltransferase superfamily. TrmB family.</text>
</comment>
<evidence type="ECO:0000256" key="5">
    <source>
        <dbReference type="ARBA" id="ARBA00022691"/>
    </source>
</evidence>
<feature type="binding site" evidence="7">
    <location>
        <position position="144"/>
    </location>
    <ligand>
        <name>S-adenosyl-L-methionine</name>
        <dbReference type="ChEBI" id="CHEBI:59789"/>
    </ligand>
</feature>
<dbReference type="NCBIfam" id="TIGR00091">
    <property type="entry name" value="tRNA (guanosine(46)-N7)-methyltransferase TrmB"/>
    <property type="match status" value="1"/>
</dbReference>
<dbReference type="AlphaFoldDB" id="A0A845Q9G1"/>
<feature type="binding site" evidence="7">
    <location>
        <position position="122"/>
    </location>
    <ligand>
        <name>S-adenosyl-L-methionine</name>
        <dbReference type="ChEBI" id="CHEBI:59789"/>
    </ligand>
</feature>
<dbReference type="InterPro" id="IPR055361">
    <property type="entry name" value="tRNA_methyltr_TrmB_bact"/>
</dbReference>
<comment type="pathway">
    <text evidence="7">tRNA modification; N(7)-methylguanine-tRNA biosynthesis.</text>
</comment>
<evidence type="ECO:0000313" key="8">
    <source>
        <dbReference type="EMBL" id="NBG95067.1"/>
    </source>
</evidence>
<comment type="catalytic activity">
    <reaction evidence="1 7">
        <text>guanosine(46) in tRNA + S-adenosyl-L-methionine = N(7)-methylguanosine(46) in tRNA + S-adenosyl-L-homocysteine</text>
        <dbReference type="Rhea" id="RHEA:42708"/>
        <dbReference type="Rhea" id="RHEA-COMP:10188"/>
        <dbReference type="Rhea" id="RHEA-COMP:10189"/>
        <dbReference type="ChEBI" id="CHEBI:57856"/>
        <dbReference type="ChEBI" id="CHEBI:59789"/>
        <dbReference type="ChEBI" id="CHEBI:74269"/>
        <dbReference type="ChEBI" id="CHEBI:74480"/>
        <dbReference type="EC" id="2.1.1.33"/>
    </reaction>
</comment>
<evidence type="ECO:0000256" key="6">
    <source>
        <dbReference type="ARBA" id="ARBA00022694"/>
    </source>
</evidence>
<dbReference type="PROSITE" id="PS51625">
    <property type="entry name" value="SAM_MT_TRMB"/>
    <property type="match status" value="1"/>
</dbReference>
<keyword evidence="3 7" id="KW-0489">Methyltransferase</keyword>
<feature type="binding site" evidence="7">
    <location>
        <position position="148"/>
    </location>
    <ligand>
        <name>substrate</name>
    </ligand>
</feature>
<dbReference type="GeneID" id="300655982"/>
<feature type="binding site" evidence="7">
    <location>
        <position position="70"/>
    </location>
    <ligand>
        <name>S-adenosyl-L-methionine</name>
        <dbReference type="ChEBI" id="CHEBI:59789"/>
    </ligand>
</feature>
<dbReference type="RefSeq" id="WP_160587082.1">
    <property type="nucleotide sequence ID" value="NZ_BMHN01000001.1"/>
</dbReference>
<keyword evidence="6 7" id="KW-0819">tRNA processing</keyword>
<protein>
    <recommendedName>
        <fullName evidence="7">tRNA (guanine-N(7)-)-methyltransferase</fullName>
        <ecNumber evidence="7">2.1.1.33</ecNumber>
    </recommendedName>
    <alternativeName>
        <fullName evidence="7">tRNA (guanine(46)-N(7))-methyltransferase</fullName>
    </alternativeName>
    <alternativeName>
        <fullName evidence="7">tRNA(m7G46)-methyltransferase</fullName>
    </alternativeName>
</protein>
<dbReference type="CDD" id="cd02440">
    <property type="entry name" value="AdoMet_MTases"/>
    <property type="match status" value="1"/>
</dbReference>
<feature type="binding site" evidence="7">
    <location>
        <position position="95"/>
    </location>
    <ligand>
        <name>S-adenosyl-L-methionine</name>
        <dbReference type="ChEBI" id="CHEBI:59789"/>
    </ligand>
</feature>
<keyword evidence="9" id="KW-1185">Reference proteome</keyword>
<evidence type="ECO:0000313" key="9">
    <source>
        <dbReference type="Proteomes" id="UP000470384"/>
    </source>
</evidence>
<dbReference type="InterPro" id="IPR003358">
    <property type="entry name" value="tRNA_(Gua-N-7)_MeTrfase_Trmb"/>
</dbReference>
<gene>
    <name evidence="7 8" type="primary">trmB</name>
    <name evidence="8" type="ORF">GTQ45_04920</name>
</gene>
<dbReference type="EMBL" id="WXYQ01000004">
    <property type="protein sequence ID" value="NBG95067.1"/>
    <property type="molecule type" value="Genomic_DNA"/>
</dbReference>
<dbReference type="GO" id="GO:0043527">
    <property type="term" value="C:tRNA methyltransferase complex"/>
    <property type="evidence" value="ECO:0007669"/>
    <property type="project" value="TreeGrafter"/>
</dbReference>
<dbReference type="Gene3D" id="3.40.50.150">
    <property type="entry name" value="Vaccinia Virus protein VP39"/>
    <property type="match status" value="1"/>
</dbReference>
<dbReference type="SUPFAM" id="SSF53335">
    <property type="entry name" value="S-adenosyl-L-methionine-dependent methyltransferases"/>
    <property type="match status" value="1"/>
</dbReference>
<dbReference type="Proteomes" id="UP000470384">
    <property type="component" value="Unassembled WGS sequence"/>
</dbReference>
<dbReference type="PANTHER" id="PTHR23417">
    <property type="entry name" value="3-DEOXY-D-MANNO-OCTULOSONIC-ACID TRANSFERASE/TRNA GUANINE-N 7 - -METHYLTRANSFERASE"/>
    <property type="match status" value="1"/>
</dbReference>
<dbReference type="EC" id="2.1.1.33" evidence="7"/>
<reference evidence="8 9" key="1">
    <citation type="journal article" date="2016" name="Int. J. Syst. Evol. Microbiol.">
        <title>Pyruvatibacter mobilis gen. nov., sp. nov., a marine bacterium from the culture broth of Picochlorum sp. 122.</title>
        <authorList>
            <person name="Wang G."/>
            <person name="Tang M."/>
            <person name="Wu H."/>
            <person name="Dai S."/>
            <person name="Li T."/>
            <person name="Chen C."/>
            <person name="He H."/>
            <person name="Fan J."/>
            <person name="Xiang W."/>
            <person name="Li X."/>
        </authorList>
    </citation>
    <scope>NUCLEOTIDE SEQUENCE [LARGE SCALE GENOMIC DNA]</scope>
    <source>
        <strain evidence="8 9">GYP-11</strain>
    </source>
</reference>
<evidence type="ECO:0000256" key="3">
    <source>
        <dbReference type="ARBA" id="ARBA00022603"/>
    </source>
</evidence>
<proteinExistence type="inferred from homology"/>
<sequence length="240" mass="26975">MTDKTKREGQPFERRPLIYGRAKGKALSRRQQQLFETLLPQVAFPLRTSASDPAIDPHTVFPGLEAIHLEVGFGGGEHLVARARANPRTGFIGCEPFMNGVAKVLAAIDEEDLPNIRVHHGDARDVLDSLTDASLDRAYVLYPDPWPKARHNKRRFIGPDTLASLARVIRPGGILEVASDIPDYIRWTLAETRRDGHFLWTANSKAEWETAPQDWPGTRYEAKAIREGRTPCYLEFIRAA</sequence>
<accession>A0A845Q9G1</accession>